<feature type="transmembrane region" description="Helical" evidence="6">
    <location>
        <begin position="94"/>
        <end position="116"/>
    </location>
</feature>
<name>A0ABT9IKA7_9MICC</name>
<keyword evidence="2" id="KW-1003">Cell membrane</keyword>
<evidence type="ECO:0000313" key="9">
    <source>
        <dbReference type="Proteomes" id="UP001232725"/>
    </source>
</evidence>
<keyword evidence="3 6" id="KW-0812">Transmembrane</keyword>
<feature type="transmembrane region" description="Helical" evidence="6">
    <location>
        <begin position="418"/>
        <end position="439"/>
    </location>
</feature>
<feature type="domain" description="ComEC/Rec2-related protein" evidence="7">
    <location>
        <begin position="268"/>
        <end position="531"/>
    </location>
</feature>
<dbReference type="Pfam" id="PF03772">
    <property type="entry name" value="Competence"/>
    <property type="match status" value="1"/>
</dbReference>
<feature type="transmembrane region" description="Helical" evidence="6">
    <location>
        <begin position="451"/>
        <end position="473"/>
    </location>
</feature>
<evidence type="ECO:0000256" key="2">
    <source>
        <dbReference type="ARBA" id="ARBA00022475"/>
    </source>
</evidence>
<dbReference type="InterPro" id="IPR004477">
    <property type="entry name" value="ComEC_N"/>
</dbReference>
<feature type="transmembrane region" description="Helical" evidence="6">
    <location>
        <begin position="388"/>
        <end position="406"/>
    </location>
</feature>
<evidence type="ECO:0000256" key="6">
    <source>
        <dbReference type="SAM" id="Phobius"/>
    </source>
</evidence>
<dbReference type="NCBIfam" id="TIGR00360">
    <property type="entry name" value="ComEC_N-term"/>
    <property type="match status" value="1"/>
</dbReference>
<feature type="transmembrane region" description="Helical" evidence="6">
    <location>
        <begin position="319"/>
        <end position="336"/>
    </location>
</feature>
<dbReference type="RefSeq" id="WP_305995059.1">
    <property type="nucleotide sequence ID" value="NZ_JAVALS010000001.1"/>
</dbReference>
<feature type="transmembrane region" description="Helical" evidence="6">
    <location>
        <begin position="480"/>
        <end position="500"/>
    </location>
</feature>
<dbReference type="PANTHER" id="PTHR30619:SF7">
    <property type="entry name" value="BETA-LACTAMASE DOMAIN PROTEIN"/>
    <property type="match status" value="1"/>
</dbReference>
<proteinExistence type="predicted"/>
<comment type="caution">
    <text evidence="8">The sequence shown here is derived from an EMBL/GenBank/DDBJ whole genome shotgun (WGS) entry which is preliminary data.</text>
</comment>
<evidence type="ECO:0000259" key="7">
    <source>
        <dbReference type="Pfam" id="PF03772"/>
    </source>
</evidence>
<dbReference type="InterPro" id="IPR052159">
    <property type="entry name" value="Competence_DNA_uptake"/>
</dbReference>
<reference evidence="8 9" key="1">
    <citation type="submission" date="2023-08" db="EMBL/GenBank/DDBJ databases">
        <title>Arthrobacter horti sp. nov., isolated from forest soil.</title>
        <authorList>
            <person name="Park M."/>
        </authorList>
    </citation>
    <scope>NUCLEOTIDE SEQUENCE [LARGE SCALE GENOMIC DNA]</scope>
    <source>
        <strain evidence="8 9">YJM1</strain>
    </source>
</reference>
<comment type="subcellular location">
    <subcellularLocation>
        <location evidence="1">Cell membrane</location>
        <topology evidence="1">Multi-pass membrane protein</topology>
    </subcellularLocation>
</comment>
<keyword evidence="5 6" id="KW-0472">Membrane</keyword>
<dbReference type="PANTHER" id="PTHR30619">
    <property type="entry name" value="DNA INTERNALIZATION/COMPETENCE PROTEIN COMEC/REC2"/>
    <property type="match status" value="1"/>
</dbReference>
<evidence type="ECO:0000256" key="4">
    <source>
        <dbReference type="ARBA" id="ARBA00022989"/>
    </source>
</evidence>
<feature type="transmembrane region" description="Helical" evidence="6">
    <location>
        <begin position="65"/>
        <end position="82"/>
    </location>
</feature>
<sequence length="561" mass="58299">MGPPDRAGRPVRILQRFLLTLRDREERLRRVLEVSRSVQDVRLIPGMLALWAVSAAVTWRSFPHVLALGAVGGALTTVLLAVQRTRREPDRSRGGFLNTALLSSVILVLGSALGLIRLMDPVGSSVIAAADAGAVRTVELVVTGPAEPSEPEQSPAEGDRCGQGCMATAVLQRIGDRGVSNPVVAQIRLRCSTACPHDTLAVGTRLEALVRLSRKPERPGRLEGTVLRAPLVLQAPSRLESFLGGIRTSFLQRSAAIPGEPGSLLEGMVLGERSRNGPGFIAVMTSTGLTHLTAVSGANCSIVFAAILLGARSLSLPRVPAAAAGLAGLGAFVILIGPDSSVLRAAVMSAAALGVLAGGHGARGIPLLCVSASCLLLTEPALSLDPGFALSVTATGGIVLAGRPMARLLSRIMPYGPALMLAIPLVAQTACSPLLVLLQPQLTPYAVPANLLAAPLVAPVTLLGMGALLLLPVSTVLGEMLFVPASWCTTAIWGIARSLAELPGAVLDWPPGPWGMATMASLGVLECAILWALAHPGKVAAAYRWLHRSLARNPRRGALRS</sequence>
<evidence type="ECO:0000256" key="3">
    <source>
        <dbReference type="ARBA" id="ARBA00022692"/>
    </source>
</evidence>
<evidence type="ECO:0000256" key="5">
    <source>
        <dbReference type="ARBA" id="ARBA00023136"/>
    </source>
</evidence>
<dbReference type="Proteomes" id="UP001232725">
    <property type="component" value="Unassembled WGS sequence"/>
</dbReference>
<protein>
    <submittedName>
        <fullName evidence="8">ComEC/Rec2 family competence protein</fullName>
    </submittedName>
</protein>
<feature type="transmembrane region" description="Helical" evidence="6">
    <location>
        <begin position="512"/>
        <end position="534"/>
    </location>
</feature>
<keyword evidence="4 6" id="KW-1133">Transmembrane helix</keyword>
<gene>
    <name evidence="8" type="ORF">Q9R02_02540</name>
</gene>
<accession>A0ABT9IKA7</accession>
<evidence type="ECO:0000256" key="1">
    <source>
        <dbReference type="ARBA" id="ARBA00004651"/>
    </source>
</evidence>
<feature type="transmembrane region" description="Helical" evidence="6">
    <location>
        <begin position="342"/>
        <end position="358"/>
    </location>
</feature>
<evidence type="ECO:0000313" key="8">
    <source>
        <dbReference type="EMBL" id="MDP5226026.1"/>
    </source>
</evidence>
<dbReference type="EMBL" id="JAVALS010000001">
    <property type="protein sequence ID" value="MDP5226026.1"/>
    <property type="molecule type" value="Genomic_DNA"/>
</dbReference>
<organism evidence="8 9">
    <name type="scientific">Arthrobacter horti</name>
    <dbReference type="NCBI Taxonomy" id="3068273"/>
    <lineage>
        <taxon>Bacteria</taxon>
        <taxon>Bacillati</taxon>
        <taxon>Actinomycetota</taxon>
        <taxon>Actinomycetes</taxon>
        <taxon>Micrococcales</taxon>
        <taxon>Micrococcaceae</taxon>
        <taxon>Arthrobacter</taxon>
    </lineage>
</organism>
<keyword evidence="9" id="KW-1185">Reference proteome</keyword>